<evidence type="ECO:0000256" key="2">
    <source>
        <dbReference type="ARBA" id="ARBA00023315"/>
    </source>
</evidence>
<dbReference type="EMBL" id="FOWR01000002">
    <property type="protein sequence ID" value="SFO75832.1"/>
    <property type="molecule type" value="Genomic_DNA"/>
</dbReference>
<keyword evidence="1 5" id="KW-0808">Transferase</keyword>
<evidence type="ECO:0000256" key="1">
    <source>
        <dbReference type="ARBA" id="ARBA00022679"/>
    </source>
</evidence>
<dbReference type="PROSITE" id="PS51186">
    <property type="entry name" value="GNAT"/>
    <property type="match status" value="1"/>
</dbReference>
<dbReference type="Gene3D" id="3.40.630.30">
    <property type="match status" value="1"/>
</dbReference>
<dbReference type="RefSeq" id="WP_074924993.1">
    <property type="nucleotide sequence ID" value="NZ_FOWR01000002.1"/>
</dbReference>
<keyword evidence="2" id="KW-0012">Acyltransferase</keyword>
<comment type="similarity">
    <text evidence="3">Belongs to the acetyltransferase family. RimJ subfamily.</text>
</comment>
<sequence>MNTFKRGQTIPLMDGYTIALIQRSDLNDIIEMLGDPKVTEYLYFAPAPEDVYRDYFGPIIEGTAEAIGHGEWPESPTAIIRDHEGRFMGMVGLHAVMFLSGNYELGYQFAQHAWGKGLASSSSAFLLSIAFDVFGAHKVAADCYRSNEGSNKTLVKVGLVEEGCQTAYYKTQSGFDDRLHYGITKTQYSAFSLTNSYKKTR</sequence>
<dbReference type="InterPro" id="IPR016181">
    <property type="entry name" value="Acyl_CoA_acyltransferase"/>
</dbReference>
<dbReference type="InterPro" id="IPR000182">
    <property type="entry name" value="GNAT_dom"/>
</dbReference>
<organism evidence="5 6">
    <name type="scientific">Enterovibrio norvegicus DSM 15893</name>
    <dbReference type="NCBI Taxonomy" id="1121869"/>
    <lineage>
        <taxon>Bacteria</taxon>
        <taxon>Pseudomonadati</taxon>
        <taxon>Pseudomonadota</taxon>
        <taxon>Gammaproteobacteria</taxon>
        <taxon>Vibrionales</taxon>
        <taxon>Vibrionaceae</taxon>
        <taxon>Enterovibrio</taxon>
    </lineage>
</organism>
<proteinExistence type="inferred from homology"/>
<dbReference type="SUPFAM" id="SSF55729">
    <property type="entry name" value="Acyl-CoA N-acyltransferases (Nat)"/>
    <property type="match status" value="1"/>
</dbReference>
<dbReference type="PANTHER" id="PTHR43792">
    <property type="entry name" value="GNAT FAMILY, PUTATIVE (AFU_ORTHOLOGUE AFUA_3G00765)-RELATED-RELATED"/>
    <property type="match status" value="1"/>
</dbReference>
<dbReference type="OrthoDB" id="9801656at2"/>
<evidence type="ECO:0000313" key="5">
    <source>
        <dbReference type="EMBL" id="SFO75832.1"/>
    </source>
</evidence>
<protein>
    <submittedName>
        <fullName evidence="5">Protein N-acetyltransferase, RimJ/RimL family</fullName>
    </submittedName>
</protein>
<dbReference type="GO" id="GO:0016747">
    <property type="term" value="F:acyltransferase activity, transferring groups other than amino-acyl groups"/>
    <property type="evidence" value="ECO:0007669"/>
    <property type="project" value="InterPro"/>
</dbReference>
<dbReference type="InterPro" id="IPR051531">
    <property type="entry name" value="N-acetyltransferase"/>
</dbReference>
<accession>A0A1I5JSP1</accession>
<feature type="domain" description="N-acetyltransferase" evidence="4">
    <location>
        <begin position="16"/>
        <end position="188"/>
    </location>
</feature>
<evidence type="ECO:0000313" key="6">
    <source>
        <dbReference type="Proteomes" id="UP000182692"/>
    </source>
</evidence>
<dbReference type="AlphaFoldDB" id="A0A1I5JSP1"/>
<evidence type="ECO:0000256" key="3">
    <source>
        <dbReference type="ARBA" id="ARBA00038502"/>
    </source>
</evidence>
<dbReference type="STRING" id="1121869.SAMN03084138_00317"/>
<dbReference type="PANTHER" id="PTHR43792:SF8">
    <property type="entry name" value="[RIBOSOMAL PROTEIN US5]-ALANINE N-ACETYLTRANSFERASE"/>
    <property type="match status" value="1"/>
</dbReference>
<dbReference type="Proteomes" id="UP000182692">
    <property type="component" value="Unassembled WGS sequence"/>
</dbReference>
<evidence type="ECO:0000259" key="4">
    <source>
        <dbReference type="PROSITE" id="PS51186"/>
    </source>
</evidence>
<dbReference type="Pfam" id="PF13302">
    <property type="entry name" value="Acetyltransf_3"/>
    <property type="match status" value="1"/>
</dbReference>
<gene>
    <name evidence="5" type="ORF">SAMN03084138_00317</name>
</gene>
<reference evidence="5 6" key="1">
    <citation type="submission" date="2016-10" db="EMBL/GenBank/DDBJ databases">
        <authorList>
            <person name="de Groot N.N."/>
        </authorList>
    </citation>
    <scope>NUCLEOTIDE SEQUENCE [LARGE SCALE GENOMIC DNA]</scope>
    <source>
        <strain evidence="5 6">DSM 15893</strain>
    </source>
</reference>
<dbReference type="GeneID" id="35873066"/>
<name>A0A1I5JSP1_9GAMM</name>